<protein>
    <submittedName>
        <fullName evidence="3">Uncharacterized protein</fullName>
    </submittedName>
</protein>
<keyword evidence="4" id="KW-1185">Reference proteome</keyword>
<reference evidence="3 4" key="1">
    <citation type="submission" date="2023-10" db="EMBL/GenBank/DDBJ databases">
        <authorList>
            <person name="Maclean D."/>
            <person name="Macfadyen A."/>
        </authorList>
    </citation>
    <scope>NUCLEOTIDE SEQUENCE [LARGE SCALE GENOMIC DNA]</scope>
</reference>
<comment type="caution">
    <text evidence="3">The sequence shown here is derived from an EMBL/GenBank/DDBJ whole genome shotgun (WGS) entry which is preliminary data.</text>
</comment>
<proteinExistence type="predicted"/>
<evidence type="ECO:0000256" key="1">
    <source>
        <dbReference type="SAM" id="MobiDB-lite"/>
    </source>
</evidence>
<evidence type="ECO:0000313" key="4">
    <source>
        <dbReference type="Proteomes" id="UP001314263"/>
    </source>
</evidence>
<dbReference type="EMBL" id="CAUYUE010000002">
    <property type="protein sequence ID" value="CAK0742958.1"/>
    <property type="molecule type" value="Genomic_DNA"/>
</dbReference>
<keyword evidence="2" id="KW-0812">Transmembrane</keyword>
<keyword evidence="2" id="KW-1133">Transmembrane helix</keyword>
<sequence length="556" mass="59937">MGRIDCTVPGSRPFSRTTSGSAQQSVAFSSTLYHRKPSKRQRNILGRAQHGLGTKSAGLQSTQTNFANGSVDSQQFLEQELVGQYSFTPVQLDRLHKLHTVMRRCGTAFIVVAAATVAVVVVQEFEGREEASLASFFRHLSVGGVARPVDTLLMAGLILYGSRPFEKAVQSKTKQLAYVFQGVDRLTLVFSQLVIASLAVSLITTLEAAVKWPESVTWVSAAFFGVALVRSVSMWWVLRVHALHLDDIEATLAAYRGCGTSPLAEVCSIEMPWWDRFAVSISLGHLLQYEPSGREPNAAILEKYMSGKYSTDHPDEPLDCSLPQYTCSRAEKQLLRTCMNAATAAGTALGLQGATTGLLALAYLCSGEPGEATSEAINASHKLLAATFVYGSSHAFDQIIYTEGCDIGHLVQGVGRKGLTSLFSNLGILAWTVTLADTVTMAAPWIEHSPVFTYIAEKSSHEVAHALISAQRLICAVSCRAGDQVIYESTSYPVSAVGKSPLLGASLIHETLGVESAQLSGTISESMTVNKSQSRQGKKGCKEVRAPPGWQLCWPV</sequence>
<organism evidence="3 4">
    <name type="scientific">Coccomyxa viridis</name>
    <dbReference type="NCBI Taxonomy" id="1274662"/>
    <lineage>
        <taxon>Eukaryota</taxon>
        <taxon>Viridiplantae</taxon>
        <taxon>Chlorophyta</taxon>
        <taxon>core chlorophytes</taxon>
        <taxon>Trebouxiophyceae</taxon>
        <taxon>Trebouxiophyceae incertae sedis</taxon>
        <taxon>Coccomyxaceae</taxon>
        <taxon>Coccomyxa</taxon>
    </lineage>
</organism>
<feature type="region of interest" description="Disordered" evidence="1">
    <location>
        <begin position="1"/>
        <end position="21"/>
    </location>
</feature>
<accession>A0AAV1HX70</accession>
<dbReference type="Proteomes" id="UP001314263">
    <property type="component" value="Unassembled WGS sequence"/>
</dbReference>
<feature type="transmembrane region" description="Helical" evidence="2">
    <location>
        <begin position="105"/>
        <end position="125"/>
    </location>
</feature>
<dbReference type="AlphaFoldDB" id="A0AAV1HX70"/>
<feature type="transmembrane region" description="Helical" evidence="2">
    <location>
        <begin position="186"/>
        <end position="206"/>
    </location>
</feature>
<name>A0AAV1HX70_9CHLO</name>
<evidence type="ECO:0000256" key="2">
    <source>
        <dbReference type="SAM" id="Phobius"/>
    </source>
</evidence>
<evidence type="ECO:0000313" key="3">
    <source>
        <dbReference type="EMBL" id="CAK0742958.1"/>
    </source>
</evidence>
<keyword evidence="2" id="KW-0472">Membrane</keyword>
<gene>
    <name evidence="3" type="ORF">CVIRNUC_001433</name>
</gene>
<feature type="transmembrane region" description="Helical" evidence="2">
    <location>
        <begin position="218"/>
        <end position="238"/>
    </location>
</feature>